<dbReference type="AlphaFoldDB" id="F8P6I4"/>
<feature type="transmembrane region" description="Helical" evidence="1">
    <location>
        <begin position="21"/>
        <end position="49"/>
    </location>
</feature>
<reference evidence="2" key="1">
    <citation type="submission" date="2011-04" db="EMBL/GenBank/DDBJ databases">
        <title>Evolution of plant cell wall degrading machinery underlies the functional diversity of forest fungi.</title>
        <authorList>
            <consortium name="US DOE Joint Genome Institute (JGI-PGF)"/>
            <person name="Eastwood D.C."/>
            <person name="Floudas D."/>
            <person name="Binder M."/>
            <person name="Majcherczyk A."/>
            <person name="Schneider P."/>
            <person name="Aerts A."/>
            <person name="Asiegbu F.O."/>
            <person name="Baker S.E."/>
            <person name="Barry K."/>
            <person name="Bendiksby M."/>
            <person name="Blumentritt M."/>
            <person name="Coutinho P.M."/>
            <person name="Cullen D."/>
            <person name="Cullen D."/>
            <person name="Gathman A."/>
            <person name="Goodell B."/>
            <person name="Henrissat B."/>
            <person name="Ihrmark K."/>
            <person name="Kauserud H."/>
            <person name="Kohler A."/>
            <person name="LaButti K."/>
            <person name="Lapidus A."/>
            <person name="Lavin J.L."/>
            <person name="Lee Y.-H."/>
            <person name="Lindquist E."/>
            <person name="Lilly W."/>
            <person name="Lucas S."/>
            <person name="Morin E."/>
            <person name="Murat C."/>
            <person name="Oguiza J.A."/>
            <person name="Park J."/>
            <person name="Pisabarro A.G."/>
            <person name="Riley R."/>
            <person name="Rosling A."/>
            <person name="Salamov A."/>
            <person name="Schmidt O."/>
            <person name="Schmutz J."/>
            <person name="Skrede I."/>
            <person name="Stenlid J."/>
            <person name="Wiebenga A."/>
            <person name="Xie X."/>
            <person name="Kues U."/>
            <person name="Hibbett D.S."/>
            <person name="Hoffmeister D."/>
            <person name="Hogberg N."/>
            <person name="Martin F."/>
            <person name="Grigoriev I.V."/>
            <person name="Watkinson S.C."/>
        </authorList>
    </citation>
    <scope>NUCLEOTIDE SEQUENCE</scope>
    <source>
        <strain evidence="2">S7.9</strain>
    </source>
</reference>
<keyword evidence="1" id="KW-1133">Transmembrane helix</keyword>
<gene>
    <name evidence="2" type="ORF">SERLADRAFT_475703</name>
</gene>
<evidence type="ECO:0000313" key="2">
    <source>
        <dbReference type="EMBL" id="EGO21051.1"/>
    </source>
</evidence>
<keyword evidence="1" id="KW-0812">Transmembrane</keyword>
<organism>
    <name type="scientific">Serpula lacrymans var. lacrymans (strain S7.9)</name>
    <name type="common">Dry rot fungus</name>
    <dbReference type="NCBI Taxonomy" id="578457"/>
    <lineage>
        <taxon>Eukaryota</taxon>
        <taxon>Fungi</taxon>
        <taxon>Dikarya</taxon>
        <taxon>Basidiomycota</taxon>
        <taxon>Agaricomycotina</taxon>
        <taxon>Agaricomycetes</taxon>
        <taxon>Agaricomycetidae</taxon>
        <taxon>Boletales</taxon>
        <taxon>Coniophorineae</taxon>
        <taxon>Serpulaceae</taxon>
        <taxon>Serpula</taxon>
    </lineage>
</organism>
<dbReference type="EMBL" id="GL945439">
    <property type="protein sequence ID" value="EGO21051.1"/>
    <property type="molecule type" value="Genomic_DNA"/>
</dbReference>
<name>F8P6I4_SERL9</name>
<dbReference type="KEGG" id="sla:SERLADRAFT_475703"/>
<protein>
    <submittedName>
        <fullName evidence="2">Uncharacterized protein</fullName>
    </submittedName>
</protein>
<dbReference type="Proteomes" id="UP000008064">
    <property type="component" value="Unassembled WGS sequence"/>
</dbReference>
<dbReference type="RefSeq" id="XP_007322008.1">
    <property type="nucleotide sequence ID" value="XM_007321946.1"/>
</dbReference>
<sequence length="60" mass="6408">MTVHMHKQDETAVPRKVFRPVCAEILMGLLLLLVGYAMPVAGATLLAVAGTGSVQRGWSD</sequence>
<accession>F8P6I4</accession>
<evidence type="ECO:0000256" key="1">
    <source>
        <dbReference type="SAM" id="Phobius"/>
    </source>
</evidence>
<keyword evidence="1" id="KW-0472">Membrane</keyword>
<dbReference type="GeneID" id="18820678"/>
<proteinExistence type="predicted"/>
<dbReference type="HOGENOM" id="CLU_2943210_0_0_1"/>